<dbReference type="EMBL" id="JABSTV010001255">
    <property type="protein sequence ID" value="KAH7934758.1"/>
    <property type="molecule type" value="Genomic_DNA"/>
</dbReference>
<evidence type="ECO:0000313" key="2">
    <source>
        <dbReference type="Proteomes" id="UP000821837"/>
    </source>
</evidence>
<sequence length="259" mass="29005">MYGQRLLWYGSFGQEATACCGSYHDWERVGDAVPSRETPDVATGRRQRYRYRVAGFGCHTEYQIVEFLDELCATRFCGWCGLVSNEMCILSCLHIICPPCQEKAFGNSASGFALCLIDKEVLSIYMTAIIPNNVRFRRVRCPSWGCGYTGCLKDLNDHLDQYCAFHLTTCAKCEAIVAHKDMWDHFMTCEGAPGVFLQAADVQSIWENLDNARKDLDSAVECSERAAPPENAVVAVSELLDRLEDQPDTDKLDIPNSAL</sequence>
<reference evidence="1" key="2">
    <citation type="submission" date="2021-09" db="EMBL/GenBank/DDBJ databases">
        <authorList>
            <person name="Jia N."/>
            <person name="Wang J."/>
            <person name="Shi W."/>
            <person name="Du L."/>
            <person name="Sun Y."/>
            <person name="Zhan W."/>
            <person name="Jiang J."/>
            <person name="Wang Q."/>
            <person name="Zhang B."/>
            <person name="Ji P."/>
            <person name="Sakyi L.B."/>
            <person name="Cui X."/>
            <person name="Yuan T."/>
            <person name="Jiang B."/>
            <person name="Yang W."/>
            <person name="Lam T.T.-Y."/>
            <person name="Chang Q."/>
            <person name="Ding S."/>
            <person name="Wang X."/>
            <person name="Zhu J."/>
            <person name="Ruan X."/>
            <person name="Zhao L."/>
            <person name="Wei J."/>
            <person name="Que T."/>
            <person name="Du C."/>
            <person name="Cheng J."/>
            <person name="Dai P."/>
            <person name="Han X."/>
            <person name="Huang E."/>
            <person name="Gao Y."/>
            <person name="Liu J."/>
            <person name="Shao H."/>
            <person name="Ye R."/>
            <person name="Li L."/>
            <person name="Wei W."/>
            <person name="Wang X."/>
            <person name="Wang C."/>
            <person name="Huo Q."/>
            <person name="Li W."/>
            <person name="Guo W."/>
            <person name="Chen H."/>
            <person name="Chen S."/>
            <person name="Zhou L."/>
            <person name="Zhou L."/>
            <person name="Ni X."/>
            <person name="Tian J."/>
            <person name="Zhou Y."/>
            <person name="Sheng Y."/>
            <person name="Liu T."/>
            <person name="Pan Y."/>
            <person name="Xia L."/>
            <person name="Li J."/>
            <person name="Zhao F."/>
            <person name="Cao W."/>
        </authorList>
    </citation>
    <scope>NUCLEOTIDE SEQUENCE</scope>
    <source>
        <strain evidence="1">Rsan-2018</strain>
        <tissue evidence="1">Larvae</tissue>
    </source>
</reference>
<dbReference type="Gene3D" id="3.30.40.10">
    <property type="entry name" value="Zinc/RING finger domain, C3HC4 (zinc finger)"/>
    <property type="match status" value="1"/>
</dbReference>
<dbReference type="InterPro" id="IPR013083">
    <property type="entry name" value="Znf_RING/FYVE/PHD"/>
</dbReference>
<comment type="caution">
    <text evidence="1">The sequence shown here is derived from an EMBL/GenBank/DDBJ whole genome shotgun (WGS) entry which is preliminary data.</text>
</comment>
<dbReference type="VEuPathDB" id="VectorBase:RSAN_028276"/>
<evidence type="ECO:0000313" key="1">
    <source>
        <dbReference type="EMBL" id="KAH7934758.1"/>
    </source>
</evidence>
<dbReference type="SUPFAM" id="SSF49599">
    <property type="entry name" value="TRAF domain-like"/>
    <property type="match status" value="1"/>
</dbReference>
<keyword evidence="2" id="KW-1185">Reference proteome</keyword>
<name>A0A9D4SLY0_RHISA</name>
<proteinExistence type="predicted"/>
<dbReference type="AlphaFoldDB" id="A0A9D4SLY0"/>
<organism evidence="1 2">
    <name type="scientific">Rhipicephalus sanguineus</name>
    <name type="common">Brown dog tick</name>
    <name type="synonym">Ixodes sanguineus</name>
    <dbReference type="NCBI Taxonomy" id="34632"/>
    <lineage>
        <taxon>Eukaryota</taxon>
        <taxon>Metazoa</taxon>
        <taxon>Ecdysozoa</taxon>
        <taxon>Arthropoda</taxon>
        <taxon>Chelicerata</taxon>
        <taxon>Arachnida</taxon>
        <taxon>Acari</taxon>
        <taxon>Parasitiformes</taxon>
        <taxon>Ixodida</taxon>
        <taxon>Ixodoidea</taxon>
        <taxon>Ixodidae</taxon>
        <taxon>Rhipicephalinae</taxon>
        <taxon>Rhipicephalus</taxon>
        <taxon>Rhipicephalus</taxon>
    </lineage>
</organism>
<gene>
    <name evidence="1" type="ORF">HPB52_000048</name>
</gene>
<accession>A0A9D4SLY0</accession>
<reference evidence="1" key="1">
    <citation type="journal article" date="2020" name="Cell">
        <title>Large-Scale Comparative Analyses of Tick Genomes Elucidate Their Genetic Diversity and Vector Capacities.</title>
        <authorList>
            <consortium name="Tick Genome and Microbiome Consortium (TIGMIC)"/>
            <person name="Jia N."/>
            <person name="Wang J."/>
            <person name="Shi W."/>
            <person name="Du L."/>
            <person name="Sun Y."/>
            <person name="Zhan W."/>
            <person name="Jiang J.F."/>
            <person name="Wang Q."/>
            <person name="Zhang B."/>
            <person name="Ji P."/>
            <person name="Bell-Sakyi L."/>
            <person name="Cui X.M."/>
            <person name="Yuan T.T."/>
            <person name="Jiang B.G."/>
            <person name="Yang W.F."/>
            <person name="Lam T.T."/>
            <person name="Chang Q.C."/>
            <person name="Ding S.J."/>
            <person name="Wang X.J."/>
            <person name="Zhu J.G."/>
            <person name="Ruan X.D."/>
            <person name="Zhao L."/>
            <person name="Wei J.T."/>
            <person name="Ye R.Z."/>
            <person name="Que T.C."/>
            <person name="Du C.H."/>
            <person name="Zhou Y.H."/>
            <person name="Cheng J.X."/>
            <person name="Dai P.F."/>
            <person name="Guo W.B."/>
            <person name="Han X.H."/>
            <person name="Huang E.J."/>
            <person name="Li L.F."/>
            <person name="Wei W."/>
            <person name="Gao Y.C."/>
            <person name="Liu J.Z."/>
            <person name="Shao H.Z."/>
            <person name="Wang X."/>
            <person name="Wang C.C."/>
            <person name="Yang T.C."/>
            <person name="Huo Q.B."/>
            <person name="Li W."/>
            <person name="Chen H.Y."/>
            <person name="Chen S.E."/>
            <person name="Zhou L.G."/>
            <person name="Ni X.B."/>
            <person name="Tian J.H."/>
            <person name="Sheng Y."/>
            <person name="Liu T."/>
            <person name="Pan Y.S."/>
            <person name="Xia L.Y."/>
            <person name="Li J."/>
            <person name="Zhao F."/>
            <person name="Cao W.C."/>
        </authorList>
    </citation>
    <scope>NUCLEOTIDE SEQUENCE</scope>
    <source>
        <strain evidence="1">Rsan-2018</strain>
    </source>
</reference>
<dbReference type="Proteomes" id="UP000821837">
    <property type="component" value="Unassembled WGS sequence"/>
</dbReference>
<protein>
    <submittedName>
        <fullName evidence="1">Uncharacterized protein</fullName>
    </submittedName>
</protein>